<feature type="transmembrane region" description="Helical" evidence="1">
    <location>
        <begin position="28"/>
        <end position="50"/>
    </location>
</feature>
<protein>
    <submittedName>
        <fullName evidence="4">Uncharacterized protein</fullName>
    </submittedName>
</protein>
<feature type="transmembrane region" description="Helical" evidence="1">
    <location>
        <begin position="131"/>
        <end position="150"/>
    </location>
</feature>
<dbReference type="Pfam" id="PF25853">
    <property type="entry name" value="DUF6311_C"/>
    <property type="match status" value="1"/>
</dbReference>
<sequence>MTHGVLLMALALYFRGFSNDPGNRTRTCAALTALACIALLIHPYLLAMTYPIHTAYLARLYVLGQIDLRRGLICVALSLLPLMGLMYAGGYLLSSNVAAPGFGRYSMNLKAPLCGGMLCEFTDATGGQHEGYNYFGAGGLLLLGFALATCGRELLRLGRRHFPLLLVLLGFCLFAVSNRIHFGHYRVLEIPLPGSLEDALGVFRASGRFFWPVGYTLLFASLAVLLRKQSGLFLTVATAALVLQWLDTRGPRELVQYQASAPADLDLARWQSAVAGFEAIDVYPAFGCGHTPLEDYVRYQYIAANLGLTISSGYTARPSGDCDSKNDFVRAPAQDDHLYVKTGFQRNPLDLPPLFRELAQADGCVIDLGHLVCARRQSDSLMTVGTPFVPPEQVTARWAASELPSVIGRLQDSRLVPLQQGAIGYLSFGPYVNISPGTYEYGIEYRSEDRLGIVVGNWDLIGRKASGDLITVAEGSITGTQGHPSRLARTSTIHEPLSEVELRLFSNGGDIKLEAITLSRQSEEQNNDN</sequence>
<dbReference type="Pfam" id="PF19830">
    <property type="entry name" value="DUF6311"/>
    <property type="match status" value="1"/>
</dbReference>
<feature type="transmembrane region" description="Helical" evidence="1">
    <location>
        <begin position="71"/>
        <end position="93"/>
    </location>
</feature>
<feature type="domain" description="DUF6311" evidence="2">
    <location>
        <begin position="1"/>
        <end position="249"/>
    </location>
</feature>
<evidence type="ECO:0000313" key="5">
    <source>
        <dbReference type="Proteomes" id="UP000633263"/>
    </source>
</evidence>
<evidence type="ECO:0000259" key="2">
    <source>
        <dbReference type="Pfam" id="PF19830"/>
    </source>
</evidence>
<evidence type="ECO:0000259" key="3">
    <source>
        <dbReference type="Pfam" id="PF25853"/>
    </source>
</evidence>
<keyword evidence="1" id="KW-1133">Transmembrane helix</keyword>
<keyword evidence="1" id="KW-0472">Membrane</keyword>
<keyword evidence="5" id="KW-1185">Reference proteome</keyword>
<reference evidence="5" key="1">
    <citation type="journal article" date="2019" name="Int. J. Syst. Evol. Microbiol.">
        <title>The Global Catalogue of Microorganisms (GCM) 10K type strain sequencing project: providing services to taxonomists for standard genome sequencing and annotation.</title>
        <authorList>
            <consortium name="The Broad Institute Genomics Platform"/>
            <consortium name="The Broad Institute Genome Sequencing Center for Infectious Disease"/>
            <person name="Wu L."/>
            <person name="Ma J."/>
        </authorList>
    </citation>
    <scope>NUCLEOTIDE SEQUENCE [LARGE SCALE GENOMIC DNA]</scope>
    <source>
        <strain evidence="5">JCM 11590</strain>
    </source>
</reference>
<dbReference type="InterPro" id="IPR058671">
    <property type="entry name" value="DUF6311_C"/>
</dbReference>
<dbReference type="EMBL" id="BMNN01000001">
    <property type="protein sequence ID" value="GGI91139.1"/>
    <property type="molecule type" value="Genomic_DNA"/>
</dbReference>
<feature type="transmembrane region" description="Helical" evidence="1">
    <location>
        <begin position="209"/>
        <end position="226"/>
    </location>
</feature>
<evidence type="ECO:0000256" key="1">
    <source>
        <dbReference type="SAM" id="Phobius"/>
    </source>
</evidence>
<name>A0ABQ2CIR3_9GAMM</name>
<evidence type="ECO:0000313" key="4">
    <source>
        <dbReference type="EMBL" id="GGI91139.1"/>
    </source>
</evidence>
<keyword evidence="1" id="KW-0812">Transmembrane</keyword>
<comment type="caution">
    <text evidence="4">The sequence shown here is derived from an EMBL/GenBank/DDBJ whole genome shotgun (WGS) entry which is preliminary data.</text>
</comment>
<dbReference type="Proteomes" id="UP000633263">
    <property type="component" value="Unassembled WGS sequence"/>
</dbReference>
<feature type="transmembrane region" description="Helical" evidence="1">
    <location>
        <begin position="162"/>
        <end position="182"/>
    </location>
</feature>
<feature type="domain" description="DUF6311" evidence="3">
    <location>
        <begin position="269"/>
        <end position="342"/>
    </location>
</feature>
<organism evidence="4 5">
    <name type="scientific">Halopseudomonas pertucinogena</name>
    <dbReference type="NCBI Taxonomy" id="86175"/>
    <lineage>
        <taxon>Bacteria</taxon>
        <taxon>Pseudomonadati</taxon>
        <taxon>Pseudomonadota</taxon>
        <taxon>Gammaproteobacteria</taxon>
        <taxon>Pseudomonadales</taxon>
        <taxon>Pseudomonadaceae</taxon>
        <taxon>Halopseudomonas</taxon>
    </lineage>
</organism>
<accession>A0ABQ2CIR3</accession>
<gene>
    <name evidence="4" type="ORF">GCM10009083_04490</name>
</gene>
<dbReference type="InterPro" id="IPR046278">
    <property type="entry name" value="DUF6311"/>
</dbReference>
<proteinExistence type="predicted"/>